<name>A0A0U5BK08_9MICO</name>
<keyword evidence="2" id="KW-0472">Membrane</keyword>
<feature type="region of interest" description="Disordered" evidence="1">
    <location>
        <begin position="1"/>
        <end position="179"/>
    </location>
</feature>
<dbReference type="AlphaFoldDB" id="A0A0U5BK08"/>
<feature type="compositionally biased region" description="Low complexity" evidence="1">
    <location>
        <begin position="23"/>
        <end position="54"/>
    </location>
</feature>
<reference evidence="3 4" key="2">
    <citation type="submission" date="2016-01" db="EMBL/GenBank/DDBJ databases">
        <title>Microcella alkaliphila JAM AC0309 whole genome shotgun sequence.</title>
        <authorList>
            <person name="Kurata A."/>
            <person name="Hirose Y."/>
            <person name="Kishimoto N."/>
            <person name="Kobayashi T."/>
        </authorList>
    </citation>
    <scope>NUCLEOTIDE SEQUENCE [LARGE SCALE GENOMIC DNA]</scope>
    <source>
        <strain evidence="3 4">JAM AC0309</strain>
    </source>
</reference>
<protein>
    <submittedName>
        <fullName evidence="3">Uncharacterized protein</fullName>
    </submittedName>
</protein>
<organism evidence="3 4">
    <name type="scientific">Microcella alkaliphila</name>
    <dbReference type="NCBI Taxonomy" id="279828"/>
    <lineage>
        <taxon>Bacteria</taxon>
        <taxon>Bacillati</taxon>
        <taxon>Actinomycetota</taxon>
        <taxon>Actinomycetes</taxon>
        <taxon>Micrococcales</taxon>
        <taxon>Microbacteriaceae</taxon>
        <taxon>Microcella</taxon>
    </lineage>
</organism>
<sequence length="399" mass="40623">MSAPNDPPLTRREARRLQRLAEEAAAASTGGQQADPGLGSAPGSGSAASGASAGEQGGDPLAYRTQVRPAIPRFEPATVGSASAPGSGSVVSAPARPDSVPDAPLAPWASAPGSFRRRDFAPSTPNADTPQSFATERPDQPLDYHTQGRSPFVPVPDLVEPAEPPIMHDSVPASAPDRPLSRRELRAIAAEEVEAEPGEPAVAEADPVDVDVRSEEPAATVAPAPDSPPAPAILPGEAAAPHAPQVSSHWSVGVHDDEDPFTNTFSRQVGSAATSTNALVLPEMPRGDLAGPVAGTGEIITTGMIDVPSSVASTGAVPSVHDSPDIDDLFDVDTEYASTDSAPVSAISAVSSHTGTRDVMGGRKARRTSVLTTVLVSTTVVLAVVAVALFVVAAVNGLF</sequence>
<reference evidence="4" key="1">
    <citation type="submission" date="2015-12" db="EMBL/GenBank/DDBJ databases">
        <authorList>
            <person name="Shamseldin A."/>
            <person name="Moawad H."/>
            <person name="Abd El-Rahim W.M."/>
            <person name="Sadowsky M.J."/>
        </authorList>
    </citation>
    <scope>NUCLEOTIDE SEQUENCE [LARGE SCALE GENOMIC DNA]</scope>
    <source>
        <strain evidence="4">JAM AC0309</strain>
    </source>
</reference>
<gene>
    <name evidence="3" type="ORF">MalAC0309_1047</name>
</gene>
<dbReference type="Proteomes" id="UP000218965">
    <property type="component" value="Chromosome"/>
</dbReference>
<proteinExistence type="predicted"/>
<feature type="compositionally biased region" description="Basic and acidic residues" evidence="1">
    <location>
        <begin position="9"/>
        <end position="22"/>
    </location>
</feature>
<feature type="compositionally biased region" description="Low complexity" evidence="1">
    <location>
        <begin position="76"/>
        <end position="95"/>
    </location>
</feature>
<dbReference type="EMBL" id="AP017315">
    <property type="protein sequence ID" value="BAU31909.1"/>
    <property type="molecule type" value="Genomic_DNA"/>
</dbReference>
<evidence type="ECO:0000313" key="3">
    <source>
        <dbReference type="EMBL" id="BAU31909.1"/>
    </source>
</evidence>
<dbReference type="KEGG" id="malk:MalAC0309_1047"/>
<evidence type="ECO:0000313" key="4">
    <source>
        <dbReference type="Proteomes" id="UP000218965"/>
    </source>
</evidence>
<dbReference type="RefSeq" id="WP_096421070.1">
    <property type="nucleotide sequence ID" value="NZ_AP017315.1"/>
</dbReference>
<evidence type="ECO:0000256" key="2">
    <source>
        <dbReference type="SAM" id="Phobius"/>
    </source>
</evidence>
<keyword evidence="2" id="KW-0812">Transmembrane</keyword>
<feature type="transmembrane region" description="Helical" evidence="2">
    <location>
        <begin position="370"/>
        <end position="395"/>
    </location>
</feature>
<evidence type="ECO:0000256" key="1">
    <source>
        <dbReference type="SAM" id="MobiDB-lite"/>
    </source>
</evidence>
<feature type="compositionally biased region" description="Polar residues" evidence="1">
    <location>
        <begin position="123"/>
        <end position="134"/>
    </location>
</feature>
<dbReference type="OrthoDB" id="5125954at2"/>
<accession>A0A0U5BK08</accession>
<keyword evidence="2" id="KW-1133">Transmembrane helix</keyword>